<evidence type="ECO:0000256" key="1">
    <source>
        <dbReference type="SAM" id="SignalP"/>
    </source>
</evidence>
<gene>
    <name evidence="3" type="primary">sbbD</name>
    <name evidence="3" type="ordered locus">SBG_0301</name>
</gene>
<sequence length="196" mass="19808">MKANNIILSAFITGVLTGSTALAAAPTGSDFGHGTLHFTGSVINSPCSVAPGDEDINVSLGQVANKVLEAGAGYSLTQPITIHLQNCDLTAHSGVTSGTGTVDYPAFSKVTVQFGGTADATQSELYANTGTAQGVGIRLMDTMAGNVALKANDASADHGLTPGDNMLKFGARIEKNGNAVATGTVAADVTYALNYK</sequence>
<feature type="chain" id="PRO_5005331681" evidence="1">
    <location>
        <begin position="24"/>
        <end position="196"/>
    </location>
</feature>
<dbReference type="GO" id="GO:0043709">
    <property type="term" value="P:cell adhesion involved in single-species biofilm formation"/>
    <property type="evidence" value="ECO:0007669"/>
    <property type="project" value="TreeGrafter"/>
</dbReference>
<reference evidence="3 4" key="1">
    <citation type="journal article" date="2011" name="PLoS Pathog.">
        <title>Salmonella bongori provides insights into the evolution of the Salmonellae.</title>
        <authorList>
            <person name="Fookes M."/>
            <person name="Schroeder G.N."/>
            <person name="Langridge G.C."/>
            <person name="Blondel C.J."/>
            <person name="Mammina C."/>
            <person name="Connor T.R."/>
            <person name="Seth-Smith H."/>
            <person name="Vernikos G.S."/>
            <person name="Robinson K.S."/>
            <person name="Sanders M."/>
            <person name="Petty N.K."/>
            <person name="Kingsley R.A."/>
            <person name="Baumler A.J."/>
            <person name="Nuccio S.P."/>
            <person name="Contreras I."/>
            <person name="Santiviago C.A."/>
            <person name="Maskell D."/>
            <person name="Barrow P."/>
            <person name="Humphrey T."/>
            <person name="Nastasi A."/>
            <person name="Roberts M."/>
            <person name="Frankel G."/>
            <person name="Parkhill J."/>
            <person name="Dougan G."/>
            <person name="Thomson N.R."/>
        </authorList>
    </citation>
    <scope>NUCLEOTIDE SEQUENCE [LARGE SCALE GENOMIC DNA]</scope>
    <source>
        <strain evidence="4">ATCC 43975 / DSM 13772 / NCTC 12419</strain>
    </source>
</reference>
<feature type="signal peptide" evidence="1">
    <location>
        <begin position="1"/>
        <end position="23"/>
    </location>
</feature>
<evidence type="ECO:0000259" key="2">
    <source>
        <dbReference type="Pfam" id="PF00419"/>
    </source>
</evidence>
<organism evidence="3 4">
    <name type="scientific">Salmonella bongori (strain ATCC 43975 / DSM 13772 / NCTC 12419)</name>
    <dbReference type="NCBI Taxonomy" id="218493"/>
    <lineage>
        <taxon>Bacteria</taxon>
        <taxon>Pseudomonadati</taxon>
        <taxon>Pseudomonadota</taxon>
        <taxon>Gammaproteobacteria</taxon>
        <taxon>Enterobacterales</taxon>
        <taxon>Enterobacteriaceae</taxon>
        <taxon>Salmonella</taxon>
    </lineage>
</organism>
<dbReference type="Proteomes" id="UP000000289">
    <property type="component" value="Chromosome"/>
</dbReference>
<dbReference type="eggNOG" id="COG3539">
    <property type="taxonomic scope" value="Bacteria"/>
</dbReference>
<dbReference type="GO" id="GO:0009289">
    <property type="term" value="C:pilus"/>
    <property type="evidence" value="ECO:0007669"/>
    <property type="project" value="InterPro"/>
</dbReference>
<proteinExistence type="predicted"/>
<keyword evidence="1" id="KW-0732">Signal</keyword>
<dbReference type="PANTHER" id="PTHR33420:SF11">
    <property type="entry name" value="FIMBRIAL-LIKE PROTEIN"/>
    <property type="match status" value="1"/>
</dbReference>
<dbReference type="AlphaFoldDB" id="A0A0K0H7T6"/>
<dbReference type="GeneID" id="44979330"/>
<dbReference type="EMBL" id="FR877557">
    <property type="protein sequence ID" value="CCC29397.1"/>
    <property type="molecule type" value="Genomic_DNA"/>
</dbReference>
<dbReference type="RefSeq" id="WP_000646707.1">
    <property type="nucleotide sequence ID" value="NC_015761.1"/>
</dbReference>
<dbReference type="Gene3D" id="2.60.40.1090">
    <property type="entry name" value="Fimbrial-type adhesion domain"/>
    <property type="match status" value="1"/>
</dbReference>
<accession>A0A0K0H7T6</accession>
<dbReference type="Pfam" id="PF00419">
    <property type="entry name" value="Fimbrial"/>
    <property type="match status" value="1"/>
</dbReference>
<protein>
    <submittedName>
        <fullName evidence="3">Fimbrial protein</fullName>
    </submittedName>
</protein>
<feature type="domain" description="Fimbrial-type adhesion" evidence="2">
    <location>
        <begin position="37"/>
        <end position="196"/>
    </location>
</feature>
<dbReference type="InterPro" id="IPR036937">
    <property type="entry name" value="Adhesion_dom_fimbrial_sf"/>
</dbReference>
<dbReference type="InterPro" id="IPR008966">
    <property type="entry name" value="Adhesion_dom_sf"/>
</dbReference>
<dbReference type="InterPro" id="IPR050263">
    <property type="entry name" value="Bact_Fimbrial_Adh_Pro"/>
</dbReference>
<evidence type="ECO:0000313" key="4">
    <source>
        <dbReference type="Proteomes" id="UP000000289"/>
    </source>
</evidence>
<dbReference type="InterPro" id="IPR000259">
    <property type="entry name" value="Adhesion_dom_fimbrial"/>
</dbReference>
<name>A0A0K0H7T6_SALBC</name>
<dbReference type="SUPFAM" id="SSF49401">
    <property type="entry name" value="Bacterial adhesins"/>
    <property type="match status" value="1"/>
</dbReference>
<evidence type="ECO:0000313" key="3">
    <source>
        <dbReference type="EMBL" id="CCC29397.1"/>
    </source>
</evidence>
<dbReference type="KEGG" id="sbg:SBG_0301"/>
<dbReference type="PANTHER" id="PTHR33420">
    <property type="entry name" value="FIMBRIAL SUBUNIT ELFA-RELATED"/>
    <property type="match status" value="1"/>
</dbReference>